<dbReference type="Proteomes" id="UP000183832">
    <property type="component" value="Unassembled WGS sequence"/>
</dbReference>
<keyword evidence="1" id="KW-0175">Coiled coil</keyword>
<gene>
    <name evidence="2" type="ORF">CLUMA_CG018990</name>
</gene>
<evidence type="ECO:0000256" key="1">
    <source>
        <dbReference type="SAM" id="Coils"/>
    </source>
</evidence>
<reference evidence="2 3" key="1">
    <citation type="submission" date="2015-04" db="EMBL/GenBank/DDBJ databases">
        <authorList>
            <person name="Syromyatnikov M.Y."/>
            <person name="Popov V.N."/>
        </authorList>
    </citation>
    <scope>NUCLEOTIDE SEQUENCE [LARGE SCALE GENOMIC DNA]</scope>
</reference>
<dbReference type="AlphaFoldDB" id="A0A1J1J0V9"/>
<proteinExistence type="predicted"/>
<dbReference type="EMBL" id="CVRI01000066">
    <property type="protein sequence ID" value="CRL06163.1"/>
    <property type="molecule type" value="Genomic_DNA"/>
</dbReference>
<feature type="coiled-coil region" evidence="1">
    <location>
        <begin position="66"/>
        <end position="209"/>
    </location>
</feature>
<evidence type="ECO:0000313" key="3">
    <source>
        <dbReference type="Proteomes" id="UP000183832"/>
    </source>
</evidence>
<protein>
    <submittedName>
        <fullName evidence="2">CLUMA_CG018990, isoform A</fullName>
    </submittedName>
</protein>
<keyword evidence="3" id="KW-1185">Reference proteome</keyword>
<organism evidence="2 3">
    <name type="scientific">Clunio marinus</name>
    <dbReference type="NCBI Taxonomy" id="568069"/>
    <lineage>
        <taxon>Eukaryota</taxon>
        <taxon>Metazoa</taxon>
        <taxon>Ecdysozoa</taxon>
        <taxon>Arthropoda</taxon>
        <taxon>Hexapoda</taxon>
        <taxon>Insecta</taxon>
        <taxon>Pterygota</taxon>
        <taxon>Neoptera</taxon>
        <taxon>Endopterygota</taxon>
        <taxon>Diptera</taxon>
        <taxon>Nematocera</taxon>
        <taxon>Chironomoidea</taxon>
        <taxon>Chironomidae</taxon>
        <taxon>Clunio</taxon>
    </lineage>
</organism>
<accession>A0A1J1J0V9</accession>
<name>A0A1J1J0V9_9DIPT</name>
<sequence length="287" mass="33505">MMKFKTEDMKNVCELRFYDEEKLKFELERELQEFKDKWAATTCELHDSEAKLEGTETQRKKTLLALKEALEALDEERHKVIALEEQINNSTHEADKNNTMKELSEQELMLKSKNNEIGKLKDELNDMKRRLFVMTNKELHEKNEEISKLTNVINNMKAENNHSQLSRLSLEQLTDSFNDLKIQQSIEQKNNAQRKIDELLNQIADATNNKHVENVMKLKEQMAIVVEKQEVSDSALEKCVEICSFSLDHLNGLAQFMSNLLQQKEFCESLSEATMNMTCNMCHQQNL</sequence>
<evidence type="ECO:0000313" key="2">
    <source>
        <dbReference type="EMBL" id="CRL06163.1"/>
    </source>
</evidence>